<dbReference type="KEGG" id="echi:FKX85_10310"/>
<dbReference type="GO" id="GO:0016829">
    <property type="term" value="F:lyase activity"/>
    <property type="evidence" value="ECO:0007669"/>
    <property type="project" value="InterPro"/>
</dbReference>
<keyword evidence="2" id="KW-0732">Signal</keyword>
<protein>
    <submittedName>
        <fullName evidence="4">Heparinase</fullName>
    </submittedName>
</protein>
<gene>
    <name evidence="4" type="ORF">FKX85_10310</name>
</gene>
<name>A0A514CHW4_9BACT</name>
<comment type="subcellular location">
    <subcellularLocation>
        <location evidence="1">Cell envelope</location>
    </subcellularLocation>
</comment>
<dbReference type="AlphaFoldDB" id="A0A514CHW4"/>
<reference evidence="4 5" key="1">
    <citation type="submission" date="2019-06" db="EMBL/GenBank/DDBJ databases">
        <title>Echinicola alkalisoli sp. nov. isolated from saline soil.</title>
        <authorList>
            <person name="Sun J.-Q."/>
            <person name="Xu L."/>
        </authorList>
    </citation>
    <scope>NUCLEOTIDE SEQUENCE [LARGE SCALE GENOMIC DNA]</scope>
    <source>
        <strain evidence="4 5">LN3S3</strain>
    </source>
</reference>
<evidence type="ECO:0000313" key="5">
    <source>
        <dbReference type="Proteomes" id="UP000316614"/>
    </source>
</evidence>
<dbReference type="RefSeq" id="WP_141614649.1">
    <property type="nucleotide sequence ID" value="NZ_CP041253.1"/>
</dbReference>
<keyword evidence="5" id="KW-1185">Reference proteome</keyword>
<dbReference type="Gene3D" id="2.70.98.70">
    <property type="match status" value="1"/>
</dbReference>
<feature type="chain" id="PRO_5021912195" evidence="2">
    <location>
        <begin position="28"/>
        <end position="650"/>
    </location>
</feature>
<evidence type="ECO:0000256" key="1">
    <source>
        <dbReference type="ARBA" id="ARBA00004196"/>
    </source>
</evidence>
<dbReference type="GO" id="GO:0030313">
    <property type="term" value="C:cell envelope"/>
    <property type="evidence" value="ECO:0007669"/>
    <property type="project" value="UniProtKB-SubCell"/>
</dbReference>
<dbReference type="Gene3D" id="1.50.10.100">
    <property type="entry name" value="Chondroitin AC/alginate lyase"/>
    <property type="match status" value="1"/>
</dbReference>
<evidence type="ECO:0000256" key="2">
    <source>
        <dbReference type="SAM" id="SignalP"/>
    </source>
</evidence>
<evidence type="ECO:0000259" key="3">
    <source>
        <dbReference type="Pfam" id="PF07940"/>
    </source>
</evidence>
<evidence type="ECO:0000313" key="4">
    <source>
        <dbReference type="EMBL" id="QDH79405.1"/>
    </source>
</evidence>
<accession>A0A514CHW4</accession>
<feature type="signal peptide" evidence="2">
    <location>
        <begin position="1"/>
        <end position="27"/>
    </location>
</feature>
<dbReference type="InterPro" id="IPR012480">
    <property type="entry name" value="Hepar_II_III_C"/>
</dbReference>
<dbReference type="EMBL" id="CP041253">
    <property type="protein sequence ID" value="QDH79405.1"/>
    <property type="molecule type" value="Genomic_DNA"/>
</dbReference>
<dbReference type="Pfam" id="PF07940">
    <property type="entry name" value="Hepar_II_III_C"/>
    <property type="match status" value="1"/>
</dbReference>
<dbReference type="SUPFAM" id="SSF48230">
    <property type="entry name" value="Chondroitin AC/alginate lyase"/>
    <property type="match status" value="1"/>
</dbReference>
<dbReference type="Proteomes" id="UP000316614">
    <property type="component" value="Chromosome"/>
</dbReference>
<sequence>MKCNLTFTVRGIFLCCSLIWAVFSASAQEKRDLLTKQIEDVKDLAAWEMDPLSVFPSENAVHQQLSQLPKEIQYQLAEEGGKALAYEWPSIPVSAYLDFVRNGNRTRMQAYQNERMKALKSLVMAELATGEGKYIDAIMDGAWAMCEQSTWVLSAHLGAQKDKSGMPDVEDPVIDLGAGEVANLLSWIHFYFRSDFETISPLLTRRIEKELDERIISPYLARDDFWWMGFESSFVNNWNPWCNYNVLLTASLVEKDQKRLHQVVEKSARSVDQFINYYKADGACEEGPAYWDHAGGKMLEYLALLKDLSQGKVDVGKEPVIQNMGNYIRKVHIADDYYVNFADASARLKAHPGIIFRYGQYISDENLKGFAADVAQKEDLDQWLLKGSLDRTIHNLMGYKKVESQKAYQEKTPFFWYSETEVAGGRSVDGLFFAAKGGHNNESHNHNDVGTFVLYYHGNPVFIDVGVETYSAKTFSKDRYDIWTMQSDFHNLPLINGVSQQNGKNFKGASVGFSEGKRYVRFGLDVSQAYPESAASNFWERSYELDRKKGKFSITDQFSLKRWEAPSEVHLMSLYPPEKTEEGMVGITLPNGQDMIMQYPADKVTLTIEEWPVEDSRLLQVWEQEVVYRLVFVQVGKRLEEKWAFEVATP</sequence>
<dbReference type="InterPro" id="IPR008929">
    <property type="entry name" value="Chondroitin_lyas"/>
</dbReference>
<proteinExistence type="predicted"/>
<dbReference type="OrthoDB" id="9793856at2"/>
<organism evidence="4 5">
    <name type="scientific">Echinicola soli</name>
    <dbReference type="NCBI Taxonomy" id="2591634"/>
    <lineage>
        <taxon>Bacteria</taxon>
        <taxon>Pseudomonadati</taxon>
        <taxon>Bacteroidota</taxon>
        <taxon>Cytophagia</taxon>
        <taxon>Cytophagales</taxon>
        <taxon>Cyclobacteriaceae</taxon>
        <taxon>Echinicola</taxon>
    </lineage>
</organism>
<feature type="domain" description="Heparinase II/III-like C-terminal" evidence="3">
    <location>
        <begin position="435"/>
        <end position="610"/>
    </location>
</feature>